<dbReference type="OrthoDB" id="448280at2759"/>
<sequence length="158" mass="16653">LQPPSTSSTLAATVDVVTAQEVAVVDVITATVGTRRRCRLPIIGKPLVGALSFHQFFEGLGLGSCIVQVSGAYSVNATWSAVTFLFPGLRGGVIMELGARRRWSFQCEGLNGLALLLEVRLLSSGKVRAGRRRRGVVIVLVASSGSPSLLYVTLGVCP</sequence>
<proteinExistence type="predicted"/>
<comment type="caution">
    <text evidence="2">The sequence shown here is derived from an EMBL/GenBank/DDBJ whole genome shotgun (WGS) entry which is preliminary data.</text>
</comment>
<protein>
    <submittedName>
        <fullName evidence="2">Uncharacterized protein</fullName>
    </submittedName>
</protein>
<evidence type="ECO:0000313" key="2">
    <source>
        <dbReference type="EMBL" id="MQL78554.1"/>
    </source>
</evidence>
<dbReference type="EMBL" id="NMUH01000405">
    <property type="protein sequence ID" value="MQL78554.1"/>
    <property type="molecule type" value="Genomic_DNA"/>
</dbReference>
<organism evidence="2 3">
    <name type="scientific">Colocasia esculenta</name>
    <name type="common">Wild taro</name>
    <name type="synonym">Arum esculentum</name>
    <dbReference type="NCBI Taxonomy" id="4460"/>
    <lineage>
        <taxon>Eukaryota</taxon>
        <taxon>Viridiplantae</taxon>
        <taxon>Streptophyta</taxon>
        <taxon>Embryophyta</taxon>
        <taxon>Tracheophyta</taxon>
        <taxon>Spermatophyta</taxon>
        <taxon>Magnoliopsida</taxon>
        <taxon>Liliopsida</taxon>
        <taxon>Araceae</taxon>
        <taxon>Aroideae</taxon>
        <taxon>Colocasieae</taxon>
        <taxon>Colocasia</taxon>
    </lineage>
</organism>
<reference evidence="2" key="1">
    <citation type="submission" date="2017-07" db="EMBL/GenBank/DDBJ databases">
        <title>Taro Niue Genome Assembly and Annotation.</title>
        <authorList>
            <person name="Atibalentja N."/>
            <person name="Keating K."/>
            <person name="Fields C.J."/>
        </authorList>
    </citation>
    <scope>NUCLEOTIDE SEQUENCE</scope>
    <source>
        <strain evidence="2">Niue_2</strain>
        <tissue evidence="2">Leaf</tissue>
    </source>
</reference>
<evidence type="ECO:0000256" key="1">
    <source>
        <dbReference type="SAM" id="Phobius"/>
    </source>
</evidence>
<keyword evidence="1" id="KW-0812">Transmembrane</keyword>
<keyword evidence="1" id="KW-1133">Transmembrane helix</keyword>
<feature type="transmembrane region" description="Helical" evidence="1">
    <location>
        <begin position="135"/>
        <end position="154"/>
    </location>
</feature>
<keyword evidence="1" id="KW-0472">Membrane</keyword>
<feature type="non-terminal residue" evidence="2">
    <location>
        <position position="1"/>
    </location>
</feature>
<dbReference type="AlphaFoldDB" id="A0A843U9R6"/>
<dbReference type="Proteomes" id="UP000652761">
    <property type="component" value="Unassembled WGS sequence"/>
</dbReference>
<name>A0A843U9R6_COLES</name>
<evidence type="ECO:0000313" key="3">
    <source>
        <dbReference type="Proteomes" id="UP000652761"/>
    </source>
</evidence>
<keyword evidence="3" id="KW-1185">Reference proteome</keyword>
<accession>A0A843U9R6</accession>
<gene>
    <name evidence="2" type="ORF">Taro_010986</name>
</gene>